<keyword evidence="2" id="KW-1185">Reference proteome</keyword>
<name>A0A974NTU7_9SPHN</name>
<dbReference type="AlphaFoldDB" id="A0A974NTU7"/>
<dbReference type="KEGG" id="sari:H5J25_14990"/>
<proteinExistence type="predicted"/>
<evidence type="ECO:0000313" key="1">
    <source>
        <dbReference type="EMBL" id="QQV76710.1"/>
    </source>
</evidence>
<sequence length="347" mass="37583">MLFQPLHVADGELARGASVARALGSDFVADILEAAQRQLGKAPELLRMIEEWPGDPARAAVAMRFNGALHALARRGDMQALATLYKTRSGDFDGPIGDALSRESAAIASWMQRPPQTNEVGRAAAIVAALTVAQDIDALPIELLEIGSSAGLNLNLGLYGYDLGGVMLGDPLSSVQMAPRWNGPAIHPGPIGIVAARGVDLDPLDPADEATRDRLLAYVWADQPARADRLTQALAIARRHPPRVDRQDAASWLAERLAEPQDEGICRVVFHSMVLQYLTAPDRALIRQMIEAAGARATALRPLVWIGYEWNPARTSVRLTMTRWPGGETRDLARCHAYGAWIDWSGS</sequence>
<accession>A0A974NTU7</accession>
<organism evidence="1 2">
    <name type="scientific">Sphingomonas aliaeris</name>
    <dbReference type="NCBI Taxonomy" id="2759526"/>
    <lineage>
        <taxon>Bacteria</taxon>
        <taxon>Pseudomonadati</taxon>
        <taxon>Pseudomonadota</taxon>
        <taxon>Alphaproteobacteria</taxon>
        <taxon>Sphingomonadales</taxon>
        <taxon>Sphingomonadaceae</taxon>
        <taxon>Sphingomonas</taxon>
    </lineage>
</organism>
<dbReference type="InterPro" id="IPR011200">
    <property type="entry name" value="UCP012608"/>
</dbReference>
<dbReference type="Proteomes" id="UP000595894">
    <property type="component" value="Chromosome"/>
</dbReference>
<evidence type="ECO:0000313" key="2">
    <source>
        <dbReference type="Proteomes" id="UP000595894"/>
    </source>
</evidence>
<reference evidence="2" key="1">
    <citation type="submission" date="2020-09" db="EMBL/GenBank/DDBJ databases">
        <title>Sphingomonas sp., a new species isolated from pork steak.</title>
        <authorList>
            <person name="Heidler von Heilborn D."/>
        </authorList>
    </citation>
    <scope>NUCLEOTIDE SEQUENCE [LARGE SCALE GENOMIC DNA]</scope>
</reference>
<dbReference type="PIRSF" id="PIRSF012608">
    <property type="entry name" value="UCP012608"/>
    <property type="match status" value="1"/>
</dbReference>
<dbReference type="EMBL" id="CP061035">
    <property type="protein sequence ID" value="QQV76710.1"/>
    <property type="molecule type" value="Genomic_DNA"/>
</dbReference>
<protein>
    <submittedName>
        <fullName evidence="1">DUF2332 family protein</fullName>
    </submittedName>
</protein>
<gene>
    <name evidence="1" type="ORF">H5J25_14990</name>
</gene>
<dbReference type="RefSeq" id="WP_202092341.1">
    <property type="nucleotide sequence ID" value="NZ_CP061035.1"/>
</dbReference>
<dbReference type="Pfam" id="PF10094">
    <property type="entry name" value="DUF2332"/>
    <property type="match status" value="1"/>
</dbReference>